<proteinExistence type="predicted"/>
<gene>
    <name evidence="2" type="ORF">H4R34_003672</name>
</gene>
<feature type="region of interest" description="Disordered" evidence="1">
    <location>
        <begin position="96"/>
        <end position="237"/>
    </location>
</feature>
<comment type="caution">
    <text evidence="2">The sequence shown here is derived from an EMBL/GenBank/DDBJ whole genome shotgun (WGS) entry which is preliminary data.</text>
</comment>
<feature type="compositionally biased region" description="Low complexity" evidence="1">
    <location>
        <begin position="135"/>
        <end position="172"/>
    </location>
</feature>
<name>A0A9W8AZK3_9FUNG</name>
<feature type="compositionally biased region" description="Polar residues" evidence="1">
    <location>
        <begin position="119"/>
        <end position="131"/>
    </location>
</feature>
<protein>
    <submittedName>
        <fullName evidence="2">Uncharacterized protein</fullName>
    </submittedName>
</protein>
<dbReference type="AlphaFoldDB" id="A0A9W8AZK3"/>
<evidence type="ECO:0000256" key="1">
    <source>
        <dbReference type="SAM" id="MobiDB-lite"/>
    </source>
</evidence>
<keyword evidence="3" id="KW-1185">Reference proteome</keyword>
<organism evidence="2 3">
    <name type="scientific">Dimargaris verticillata</name>
    <dbReference type="NCBI Taxonomy" id="2761393"/>
    <lineage>
        <taxon>Eukaryota</taxon>
        <taxon>Fungi</taxon>
        <taxon>Fungi incertae sedis</taxon>
        <taxon>Zoopagomycota</taxon>
        <taxon>Kickxellomycotina</taxon>
        <taxon>Dimargaritomycetes</taxon>
        <taxon>Dimargaritales</taxon>
        <taxon>Dimargaritaceae</taxon>
        <taxon>Dimargaris</taxon>
    </lineage>
</organism>
<reference evidence="2" key="1">
    <citation type="submission" date="2022-07" db="EMBL/GenBank/DDBJ databases">
        <title>Phylogenomic reconstructions and comparative analyses of Kickxellomycotina fungi.</title>
        <authorList>
            <person name="Reynolds N.K."/>
            <person name="Stajich J.E."/>
            <person name="Barry K."/>
            <person name="Grigoriev I.V."/>
            <person name="Crous P."/>
            <person name="Smith M.E."/>
        </authorList>
    </citation>
    <scope>NUCLEOTIDE SEQUENCE</scope>
    <source>
        <strain evidence="2">RSA 567</strain>
    </source>
</reference>
<accession>A0A9W8AZK3</accession>
<dbReference type="Proteomes" id="UP001151582">
    <property type="component" value="Unassembled WGS sequence"/>
</dbReference>
<sequence length="311" mass="34253">MTPAALTPLVPSTVVGLGGPHPLRVLRAHLNTLYLLRHQIRQASELRKQLVSLRKSFVDANTCAICTELLGDPHTLDTPSATSVPFLELQWVTSEDDGEYSNPQATPVPLYTPPPPTQGARTQPAANATQRGDTRSTARSTTSSTRPSAQNNRQQTQSVPTTTSNTTTNMPSAISVPYFELQWGGSEDDDDEYSNPQATPIPLYTPPSPTQSARTQPAQTDNHPAEPATNSDQGGITHSTARSIYHAIDPDWDFDGIANDLGDMTEAERADLEEYIFYSDPRHAMYRYDPSQFEHFDDGDSFDDDLDIPYY</sequence>
<feature type="compositionally biased region" description="Polar residues" evidence="1">
    <location>
        <begin position="210"/>
        <end position="237"/>
    </location>
</feature>
<evidence type="ECO:0000313" key="3">
    <source>
        <dbReference type="Proteomes" id="UP001151582"/>
    </source>
</evidence>
<dbReference type="EMBL" id="JANBQB010000366">
    <property type="protein sequence ID" value="KAJ1977203.1"/>
    <property type="molecule type" value="Genomic_DNA"/>
</dbReference>
<evidence type="ECO:0000313" key="2">
    <source>
        <dbReference type="EMBL" id="KAJ1977203.1"/>
    </source>
</evidence>